<evidence type="ECO:0000259" key="6">
    <source>
        <dbReference type="Pfam" id="PF20434"/>
    </source>
</evidence>
<feature type="region of interest" description="Disordered" evidence="5">
    <location>
        <begin position="223"/>
        <end position="258"/>
    </location>
</feature>
<feature type="region of interest" description="Disordered" evidence="5">
    <location>
        <begin position="536"/>
        <end position="576"/>
    </location>
</feature>
<dbReference type="GO" id="GO:0016787">
    <property type="term" value="F:hydrolase activity"/>
    <property type="evidence" value="ECO:0007669"/>
    <property type="project" value="UniProtKB-KW"/>
</dbReference>
<comment type="similarity">
    <text evidence="2">Belongs to the AB hydrolase superfamily. Isoprenylcysteine methylesterase family.</text>
</comment>
<feature type="domain" description="BD-FAE-like" evidence="6">
    <location>
        <begin position="111"/>
        <end position="207"/>
    </location>
</feature>
<accession>A0A2V0PEV4</accession>
<feature type="compositionally biased region" description="Gly residues" evidence="5">
    <location>
        <begin position="558"/>
        <end position="570"/>
    </location>
</feature>
<comment type="catalytic activity">
    <reaction evidence="4">
        <text>[protein]-C-terminal S-[(2E,6E)-farnesyl]-L-cysteine methyl ester + H2O = [protein]-C-terminal S-[(2E,6E)-farnesyl]-L-cysteine + methanol + H(+)</text>
        <dbReference type="Rhea" id="RHEA:48520"/>
        <dbReference type="Rhea" id="RHEA-COMP:12125"/>
        <dbReference type="Rhea" id="RHEA-COMP:12126"/>
        <dbReference type="ChEBI" id="CHEBI:15377"/>
        <dbReference type="ChEBI" id="CHEBI:15378"/>
        <dbReference type="ChEBI" id="CHEBI:17790"/>
        <dbReference type="ChEBI" id="CHEBI:90510"/>
        <dbReference type="ChEBI" id="CHEBI:90511"/>
        <dbReference type="EC" id="3.1.1.n2"/>
    </reaction>
</comment>
<dbReference type="InterPro" id="IPR029058">
    <property type="entry name" value="AB_hydrolase_fold"/>
</dbReference>
<organism evidence="7 8">
    <name type="scientific">Raphidocelis subcapitata</name>
    <dbReference type="NCBI Taxonomy" id="307507"/>
    <lineage>
        <taxon>Eukaryota</taxon>
        <taxon>Viridiplantae</taxon>
        <taxon>Chlorophyta</taxon>
        <taxon>core chlorophytes</taxon>
        <taxon>Chlorophyceae</taxon>
        <taxon>CS clade</taxon>
        <taxon>Sphaeropleales</taxon>
        <taxon>Selenastraceae</taxon>
        <taxon>Raphidocelis</taxon>
    </lineage>
</organism>
<dbReference type="InterPro" id="IPR049492">
    <property type="entry name" value="BD-FAE-like_dom"/>
</dbReference>
<dbReference type="OrthoDB" id="6495301at2759"/>
<keyword evidence="1" id="KW-0378">Hydrolase</keyword>
<feature type="compositionally biased region" description="Low complexity" evidence="5">
    <location>
        <begin position="223"/>
        <end position="247"/>
    </location>
</feature>
<gene>
    <name evidence="7" type="ORF">Rsub_10405</name>
</gene>
<evidence type="ECO:0000256" key="4">
    <source>
        <dbReference type="ARBA" id="ARBA00049507"/>
    </source>
</evidence>
<dbReference type="InterPro" id="IPR050300">
    <property type="entry name" value="GDXG_lipolytic_enzyme"/>
</dbReference>
<evidence type="ECO:0000256" key="1">
    <source>
        <dbReference type="ARBA" id="ARBA00022801"/>
    </source>
</evidence>
<name>A0A2V0PEV4_9CHLO</name>
<feature type="region of interest" description="Disordered" evidence="5">
    <location>
        <begin position="377"/>
        <end position="446"/>
    </location>
</feature>
<dbReference type="InParanoid" id="A0A2V0PEV4"/>
<evidence type="ECO:0000313" key="7">
    <source>
        <dbReference type="EMBL" id="GBF97482.1"/>
    </source>
</evidence>
<comment type="caution">
    <text evidence="7">The sequence shown here is derived from an EMBL/GenBank/DDBJ whole genome shotgun (WGS) entry which is preliminary data.</text>
</comment>
<protein>
    <recommendedName>
        <fullName evidence="3">protein-S-isoprenylcysteine alpha-carbonyl methylesterase</fullName>
        <ecNumber evidence="3">3.1.1.n2</ecNumber>
    </recommendedName>
</protein>
<evidence type="ECO:0000313" key="8">
    <source>
        <dbReference type="Proteomes" id="UP000247498"/>
    </source>
</evidence>
<sequence>MAASFVKEVLAGFSAAVMAEPDPRARLRRAAQLGGAMLGEIVAGASVAPELGRAVRVHRSLPVAGTAAAEAGGPYGVVLHPSQPYGPGRRQLLDAYEPAALHRSRRGAPAAAAPVVFFVHGGIWATGDRFHFAPLAVRLCQQGLVVIVISYTLYPEAEAHTMASEVLRALSHSLAAAPRFGGDPSRLAVLGHSAGGHLGALAVMLLAQLRAEAEAAAAAAAVVRPQQRGQRPEQRAAAAGGAATASSSGGGGRPEGAAPPLLSLPRVQLFVGMSGIYDIGRHAEYEEARGVHAISTMGRACGGPGLWDDVSPAVVLARALAGAASAGGGGAGGGRGGGPGGGGPGEVGRGYYSAFALAGEAVPYRCGLDASPSGAAAEAAEAAGGEGGPGGGHDHRWRPHARHHFRPHQHQHHKRQQQPEPGAHQQQRSSAAAAAPPPPPPFEAARAAGDAGLEDALAILSRFSIAAAAPHIPPAVLMSSLGDHMVQLHEAQSFAMRLLQAGVPVKHLVYGVGANGAATRHNDFVFLWRPLSRPDGGGGGSGGGGRSGGGVAPAAAAGPGGGGKDGGGGADGDEGLEGLPPFARDLMLILAGRVRVRFLTSPPGLSKL</sequence>
<dbReference type="Pfam" id="PF20434">
    <property type="entry name" value="BD-FAE"/>
    <property type="match status" value="1"/>
</dbReference>
<dbReference type="STRING" id="307507.A0A2V0PEV4"/>
<dbReference type="PANTHER" id="PTHR48081">
    <property type="entry name" value="AB HYDROLASE SUPERFAMILY PROTEIN C4A8.06C"/>
    <property type="match status" value="1"/>
</dbReference>
<reference evidence="7 8" key="1">
    <citation type="journal article" date="2018" name="Sci. Rep.">
        <title>Raphidocelis subcapitata (=Pseudokirchneriella subcapitata) provides an insight into genome evolution and environmental adaptations in the Sphaeropleales.</title>
        <authorList>
            <person name="Suzuki S."/>
            <person name="Yamaguchi H."/>
            <person name="Nakajima N."/>
            <person name="Kawachi M."/>
        </authorList>
    </citation>
    <scope>NUCLEOTIDE SEQUENCE [LARGE SCALE GENOMIC DNA]</scope>
    <source>
        <strain evidence="7 8">NIES-35</strain>
    </source>
</reference>
<evidence type="ECO:0000256" key="2">
    <source>
        <dbReference type="ARBA" id="ARBA00038028"/>
    </source>
</evidence>
<proteinExistence type="inferred from homology"/>
<evidence type="ECO:0000256" key="3">
    <source>
        <dbReference type="ARBA" id="ARBA00038928"/>
    </source>
</evidence>
<dbReference type="Gene3D" id="3.40.50.1820">
    <property type="entry name" value="alpha/beta hydrolase"/>
    <property type="match status" value="1"/>
</dbReference>
<dbReference type="EC" id="3.1.1.n2" evidence="3"/>
<feature type="compositionally biased region" description="Gly residues" evidence="5">
    <location>
        <begin position="536"/>
        <end position="551"/>
    </location>
</feature>
<feature type="compositionally biased region" description="Basic residues" evidence="5">
    <location>
        <begin position="395"/>
        <end position="416"/>
    </location>
</feature>
<keyword evidence="8" id="KW-1185">Reference proteome</keyword>
<feature type="compositionally biased region" description="Low complexity" evidence="5">
    <location>
        <begin position="418"/>
        <end position="434"/>
    </location>
</feature>
<dbReference type="AlphaFoldDB" id="A0A2V0PEV4"/>
<dbReference type="InterPro" id="IPR019826">
    <property type="entry name" value="Carboxylesterase_B_AS"/>
</dbReference>
<dbReference type="PROSITE" id="PS00122">
    <property type="entry name" value="CARBOXYLESTERASE_B_1"/>
    <property type="match status" value="1"/>
</dbReference>
<dbReference type="SUPFAM" id="SSF53474">
    <property type="entry name" value="alpha/beta-Hydrolases"/>
    <property type="match status" value="1"/>
</dbReference>
<dbReference type="PANTHER" id="PTHR48081:SF33">
    <property type="entry name" value="KYNURENINE FORMAMIDASE"/>
    <property type="match status" value="1"/>
</dbReference>
<dbReference type="Proteomes" id="UP000247498">
    <property type="component" value="Unassembled WGS sequence"/>
</dbReference>
<dbReference type="EMBL" id="BDRX01000100">
    <property type="protein sequence ID" value="GBF97482.1"/>
    <property type="molecule type" value="Genomic_DNA"/>
</dbReference>
<evidence type="ECO:0000256" key="5">
    <source>
        <dbReference type="SAM" id="MobiDB-lite"/>
    </source>
</evidence>